<organism evidence="1 2">
    <name type="scientific">Alternaria alternata</name>
    <name type="common">Alternaria rot fungus</name>
    <name type="synonym">Torula alternata</name>
    <dbReference type="NCBI Taxonomy" id="5599"/>
    <lineage>
        <taxon>Eukaryota</taxon>
        <taxon>Fungi</taxon>
        <taxon>Dikarya</taxon>
        <taxon>Ascomycota</taxon>
        <taxon>Pezizomycotina</taxon>
        <taxon>Dothideomycetes</taxon>
        <taxon>Pleosporomycetidae</taxon>
        <taxon>Pleosporales</taxon>
        <taxon>Pleosporineae</taxon>
        <taxon>Pleosporaceae</taxon>
        <taxon>Alternaria</taxon>
        <taxon>Alternaria sect. Alternaria</taxon>
        <taxon>Alternaria alternata complex</taxon>
    </lineage>
</organism>
<evidence type="ECO:0000313" key="2">
    <source>
        <dbReference type="Proteomes" id="UP000077248"/>
    </source>
</evidence>
<dbReference type="AlphaFoldDB" id="A0A177DHU9"/>
<dbReference type="EMBL" id="KV441481">
    <property type="protein sequence ID" value="OAG19484.1"/>
    <property type="molecule type" value="Genomic_DNA"/>
</dbReference>
<dbReference type="RefSeq" id="XP_018384905.1">
    <property type="nucleotide sequence ID" value="XM_018530407.1"/>
</dbReference>
<gene>
    <name evidence="1" type="ORF">CC77DRAFT_167541</name>
</gene>
<sequence>MYGEGGRMQRWRYAARFVVRKVMTLSARCRERVVSIAKTHEHFFFLSVLLVSYVSRQHIADCVVIASSFDNDFCHLARSRFRYLETLVMSSPAITGSFGATLLNIWMDA</sequence>
<dbReference type="GeneID" id="29116001"/>
<evidence type="ECO:0000313" key="1">
    <source>
        <dbReference type="EMBL" id="OAG19484.1"/>
    </source>
</evidence>
<reference evidence="1 2" key="1">
    <citation type="submission" date="2016-05" db="EMBL/GenBank/DDBJ databases">
        <title>Comparative analysis of secretome profiles of manganese(II)-oxidizing ascomycete fungi.</title>
        <authorList>
            <consortium name="DOE Joint Genome Institute"/>
            <person name="Zeiner C.A."/>
            <person name="Purvine S.O."/>
            <person name="Zink E.M."/>
            <person name="Wu S."/>
            <person name="Pasa-Tolic L."/>
            <person name="Chaput D.L."/>
            <person name="Haridas S."/>
            <person name="Grigoriev I.V."/>
            <person name="Santelli C.M."/>
            <person name="Hansel C.M."/>
        </authorList>
    </citation>
    <scope>NUCLEOTIDE SEQUENCE [LARGE SCALE GENOMIC DNA]</scope>
    <source>
        <strain evidence="1 2">SRC1lrK2f</strain>
    </source>
</reference>
<dbReference type="KEGG" id="aalt:CC77DRAFT_167541"/>
<dbReference type="VEuPathDB" id="FungiDB:CC77DRAFT_167541"/>
<protein>
    <submittedName>
        <fullName evidence="1">Uncharacterized protein</fullName>
    </submittedName>
</protein>
<name>A0A177DHU9_ALTAL</name>
<accession>A0A177DHU9</accession>
<keyword evidence="2" id="KW-1185">Reference proteome</keyword>
<dbReference type="Proteomes" id="UP000077248">
    <property type="component" value="Unassembled WGS sequence"/>
</dbReference>
<proteinExistence type="predicted"/>